<keyword evidence="3" id="KW-1185">Reference proteome</keyword>
<organism evidence="2 3">
    <name type="scientific">Parathielavia hyrcaniae</name>
    <dbReference type="NCBI Taxonomy" id="113614"/>
    <lineage>
        <taxon>Eukaryota</taxon>
        <taxon>Fungi</taxon>
        <taxon>Dikarya</taxon>
        <taxon>Ascomycota</taxon>
        <taxon>Pezizomycotina</taxon>
        <taxon>Sordariomycetes</taxon>
        <taxon>Sordariomycetidae</taxon>
        <taxon>Sordariales</taxon>
        <taxon>Chaetomiaceae</taxon>
        <taxon>Parathielavia</taxon>
    </lineage>
</organism>
<feature type="region of interest" description="Disordered" evidence="1">
    <location>
        <begin position="1"/>
        <end position="124"/>
    </location>
</feature>
<feature type="compositionally biased region" description="Basic and acidic residues" evidence="1">
    <location>
        <begin position="291"/>
        <end position="332"/>
    </location>
</feature>
<feature type="compositionally biased region" description="Low complexity" evidence="1">
    <location>
        <begin position="275"/>
        <end position="284"/>
    </location>
</feature>
<feature type="compositionally biased region" description="Low complexity" evidence="1">
    <location>
        <begin position="246"/>
        <end position="257"/>
    </location>
</feature>
<proteinExistence type="predicted"/>
<evidence type="ECO:0000256" key="1">
    <source>
        <dbReference type="SAM" id="MobiDB-lite"/>
    </source>
</evidence>
<feature type="region of interest" description="Disordered" evidence="1">
    <location>
        <begin position="364"/>
        <end position="387"/>
    </location>
</feature>
<feature type="region of interest" description="Disordered" evidence="1">
    <location>
        <begin position="192"/>
        <end position="349"/>
    </location>
</feature>
<dbReference type="InterPro" id="IPR044688">
    <property type="entry name" value="SCI-1-like"/>
</dbReference>
<evidence type="ECO:0000313" key="3">
    <source>
        <dbReference type="Proteomes" id="UP001305647"/>
    </source>
</evidence>
<feature type="compositionally biased region" description="Basic and acidic residues" evidence="1">
    <location>
        <begin position="31"/>
        <end position="74"/>
    </location>
</feature>
<comment type="caution">
    <text evidence="2">The sequence shown here is derived from an EMBL/GenBank/DDBJ whole genome shotgun (WGS) entry which is preliminary data.</text>
</comment>
<feature type="compositionally biased region" description="Basic residues" evidence="1">
    <location>
        <begin position="85"/>
        <end position="104"/>
    </location>
</feature>
<feature type="compositionally biased region" description="Low complexity" evidence="1">
    <location>
        <begin position="198"/>
        <end position="216"/>
    </location>
</feature>
<dbReference type="Proteomes" id="UP001305647">
    <property type="component" value="Unassembled WGS sequence"/>
</dbReference>
<dbReference type="PANTHER" id="PTHR34117:SF1">
    <property type="entry name" value="STYLE CELL-CYCLE INHIBITOR 1"/>
    <property type="match status" value="1"/>
</dbReference>
<dbReference type="AlphaFoldDB" id="A0AAN6Q0K4"/>
<feature type="compositionally biased region" description="Basic and acidic residues" evidence="1">
    <location>
        <begin position="10"/>
        <end position="19"/>
    </location>
</feature>
<accession>A0AAN6Q0K4</accession>
<reference evidence="2" key="1">
    <citation type="journal article" date="2023" name="Mol. Phylogenet. Evol.">
        <title>Genome-scale phylogeny and comparative genomics of the fungal order Sordariales.</title>
        <authorList>
            <person name="Hensen N."/>
            <person name="Bonometti L."/>
            <person name="Westerberg I."/>
            <person name="Brannstrom I.O."/>
            <person name="Guillou S."/>
            <person name="Cros-Aarteil S."/>
            <person name="Calhoun S."/>
            <person name="Haridas S."/>
            <person name="Kuo A."/>
            <person name="Mondo S."/>
            <person name="Pangilinan J."/>
            <person name="Riley R."/>
            <person name="LaButti K."/>
            <person name="Andreopoulos B."/>
            <person name="Lipzen A."/>
            <person name="Chen C."/>
            <person name="Yan M."/>
            <person name="Daum C."/>
            <person name="Ng V."/>
            <person name="Clum A."/>
            <person name="Steindorff A."/>
            <person name="Ohm R.A."/>
            <person name="Martin F."/>
            <person name="Silar P."/>
            <person name="Natvig D.O."/>
            <person name="Lalanne C."/>
            <person name="Gautier V."/>
            <person name="Ament-Velasquez S.L."/>
            <person name="Kruys A."/>
            <person name="Hutchinson M.I."/>
            <person name="Powell A.J."/>
            <person name="Barry K."/>
            <person name="Miller A.N."/>
            <person name="Grigoriev I.V."/>
            <person name="Debuchy R."/>
            <person name="Gladieux P."/>
            <person name="Hiltunen Thoren M."/>
            <person name="Johannesson H."/>
        </authorList>
    </citation>
    <scope>NUCLEOTIDE SEQUENCE</scope>
    <source>
        <strain evidence="2">CBS 757.83</strain>
    </source>
</reference>
<name>A0AAN6Q0K4_9PEZI</name>
<dbReference type="EMBL" id="MU863640">
    <property type="protein sequence ID" value="KAK4100566.1"/>
    <property type="molecule type" value="Genomic_DNA"/>
</dbReference>
<dbReference type="PANTHER" id="PTHR34117">
    <property type="entry name" value="STYLE CELL-CYCLE INHIBITOR 1"/>
    <property type="match status" value="1"/>
</dbReference>
<gene>
    <name evidence="2" type="ORF">N658DRAFT_516625</name>
</gene>
<evidence type="ECO:0000313" key="2">
    <source>
        <dbReference type="EMBL" id="KAK4100566.1"/>
    </source>
</evidence>
<reference evidence="2" key="2">
    <citation type="submission" date="2023-05" db="EMBL/GenBank/DDBJ databases">
        <authorList>
            <consortium name="Lawrence Berkeley National Laboratory"/>
            <person name="Steindorff A."/>
            <person name="Hensen N."/>
            <person name="Bonometti L."/>
            <person name="Westerberg I."/>
            <person name="Brannstrom I.O."/>
            <person name="Guillou S."/>
            <person name="Cros-Aarteil S."/>
            <person name="Calhoun S."/>
            <person name="Haridas S."/>
            <person name="Kuo A."/>
            <person name="Mondo S."/>
            <person name="Pangilinan J."/>
            <person name="Riley R."/>
            <person name="Labutti K."/>
            <person name="Andreopoulos B."/>
            <person name="Lipzen A."/>
            <person name="Chen C."/>
            <person name="Yanf M."/>
            <person name="Daum C."/>
            <person name="Ng V."/>
            <person name="Clum A."/>
            <person name="Ohm R."/>
            <person name="Martin F."/>
            <person name="Silar P."/>
            <person name="Natvig D."/>
            <person name="Lalanne C."/>
            <person name="Gautier V."/>
            <person name="Ament-Velasquez S.L."/>
            <person name="Kruys A."/>
            <person name="Hutchinson M.I."/>
            <person name="Powell A.J."/>
            <person name="Barry K."/>
            <person name="Miller A.N."/>
            <person name="Grigoriev I.V."/>
            <person name="Debuchy R."/>
            <person name="Gladieux P."/>
            <person name="Thoren M.H."/>
            <person name="Johannesson H."/>
        </authorList>
    </citation>
    <scope>NUCLEOTIDE SEQUENCE</scope>
    <source>
        <strain evidence="2">CBS 757.83</strain>
    </source>
</reference>
<sequence length="417" mass="47529">MRSRFRSRSPRTDERTREEPLDEGGFSSRYGKHDGDRNLGRDRMREGDVRESERSSKRRRFDYQEERERGDEPSTRGNGESGGLSRRHHHRREHTHRHRHRPTRRASAERTSPPKELPLGARQLSRSDLATFMPLFAHYLDLQKQLDISSLDETEIRGRWKSFMGKWNRGELAEGWYDADVFASAVRDYQDLEANNGSPDRPQSPSPSRSARPISPNDDDDAYGPPPPPAPGQPHQQHTQHHHHTTAPPSSSARAPGPSIPTETDLSLRDEARAAEQASSLAAHRLARRAQRAEEKALVDEVAPRAEAGTRERRLEKRRELNEKLKGFRDKSPGGGAAAELPEGELMGGGDAVEEYRAVVRARQEKKKERVSRREEADRARRAEREERVRVYQEREERVVEGLRELARMRFGAGGGG</sequence>
<protein>
    <submittedName>
        <fullName evidence="2">Uncharacterized protein</fullName>
    </submittedName>
</protein>